<evidence type="ECO:0000256" key="1">
    <source>
        <dbReference type="ARBA" id="ARBA00004123"/>
    </source>
</evidence>
<feature type="domain" description="Protein kinase" evidence="19">
    <location>
        <begin position="151"/>
        <end position="479"/>
    </location>
</feature>
<keyword evidence="13" id="KW-0539">Nucleus</keyword>
<dbReference type="PANTHER" id="PTHR24058:SF17">
    <property type="entry name" value="HOMEODOMAIN INTERACTING PROTEIN KINASE, ISOFORM D"/>
    <property type="match status" value="1"/>
</dbReference>
<evidence type="ECO:0000256" key="13">
    <source>
        <dbReference type="ARBA" id="ARBA00023242"/>
    </source>
</evidence>
<feature type="region of interest" description="Disordered" evidence="18">
    <location>
        <begin position="1101"/>
        <end position="1122"/>
    </location>
</feature>
<protein>
    <recommendedName>
        <fullName evidence="2">non-specific serine/threonine protein kinase</fullName>
        <ecNumber evidence="2">2.7.11.1</ecNumber>
    </recommendedName>
</protein>
<comment type="catalytic activity">
    <reaction evidence="14">
        <text>L-threonyl-[protein] + ATP = O-phospho-L-threonyl-[protein] + ADP + H(+)</text>
        <dbReference type="Rhea" id="RHEA:46608"/>
        <dbReference type="Rhea" id="RHEA-COMP:11060"/>
        <dbReference type="Rhea" id="RHEA-COMP:11605"/>
        <dbReference type="ChEBI" id="CHEBI:15378"/>
        <dbReference type="ChEBI" id="CHEBI:30013"/>
        <dbReference type="ChEBI" id="CHEBI:30616"/>
        <dbReference type="ChEBI" id="CHEBI:61977"/>
        <dbReference type="ChEBI" id="CHEBI:456216"/>
        <dbReference type="EC" id="2.7.11.1"/>
    </reaction>
</comment>
<gene>
    <name evidence="20" type="ORF">ILUMI_13210</name>
</gene>
<dbReference type="SMART" id="SM00220">
    <property type="entry name" value="S_TKc"/>
    <property type="match status" value="1"/>
</dbReference>
<dbReference type="PROSITE" id="PS50011">
    <property type="entry name" value="PROTEIN_KINASE_DOM"/>
    <property type="match status" value="1"/>
</dbReference>
<evidence type="ECO:0000256" key="8">
    <source>
        <dbReference type="ARBA" id="ARBA00022777"/>
    </source>
</evidence>
<evidence type="ECO:0000256" key="10">
    <source>
        <dbReference type="ARBA" id="ARBA00022843"/>
    </source>
</evidence>
<keyword evidence="10" id="KW-0832">Ubl conjugation</keyword>
<feature type="binding site" evidence="17">
    <location>
        <position position="180"/>
    </location>
    <ligand>
        <name>ATP</name>
        <dbReference type="ChEBI" id="CHEBI:30616"/>
    </ligand>
</feature>
<evidence type="ECO:0000313" key="21">
    <source>
        <dbReference type="Proteomes" id="UP000801492"/>
    </source>
</evidence>
<dbReference type="InterPro" id="IPR000719">
    <property type="entry name" value="Prot_kinase_dom"/>
</dbReference>
<dbReference type="FunFam" id="3.30.200.20:FF:000022">
    <property type="entry name" value="Homeodomain-interacting protein kinase 2 isoform 1"/>
    <property type="match status" value="1"/>
</dbReference>
<keyword evidence="9 17" id="KW-0067">ATP-binding</keyword>
<comment type="similarity">
    <text evidence="16">Belongs to the protein kinase superfamily. CMGC Ser/Thr protein kinase family. HIPK subfamily.</text>
</comment>
<dbReference type="GO" id="GO:0004713">
    <property type="term" value="F:protein tyrosine kinase activity"/>
    <property type="evidence" value="ECO:0007669"/>
    <property type="project" value="TreeGrafter"/>
</dbReference>
<evidence type="ECO:0000259" key="19">
    <source>
        <dbReference type="PROSITE" id="PS50011"/>
    </source>
</evidence>
<evidence type="ECO:0000256" key="2">
    <source>
        <dbReference type="ARBA" id="ARBA00012513"/>
    </source>
</evidence>
<evidence type="ECO:0000256" key="12">
    <source>
        <dbReference type="ARBA" id="ARBA00023163"/>
    </source>
</evidence>
<feature type="region of interest" description="Disordered" evidence="18">
    <location>
        <begin position="1"/>
        <end position="63"/>
    </location>
</feature>
<dbReference type="InterPro" id="IPR050494">
    <property type="entry name" value="Ser_Thr_dual-spec_kinase"/>
</dbReference>
<keyword evidence="8" id="KW-0418">Kinase</keyword>
<feature type="compositionally biased region" description="Low complexity" evidence="18">
    <location>
        <begin position="7"/>
        <end position="18"/>
    </location>
</feature>
<dbReference type="FunFam" id="1.10.510.10:FF:000029">
    <property type="entry name" value="Homeodomain-interacting protein kinase 2 isoform 1"/>
    <property type="match status" value="1"/>
</dbReference>
<dbReference type="PROSITE" id="PS00107">
    <property type="entry name" value="PROTEIN_KINASE_ATP"/>
    <property type="match status" value="1"/>
</dbReference>
<dbReference type="OrthoDB" id="10030361at2759"/>
<evidence type="ECO:0000256" key="6">
    <source>
        <dbReference type="ARBA" id="ARBA00022679"/>
    </source>
</evidence>
<feature type="compositionally biased region" description="Polar residues" evidence="18">
    <location>
        <begin position="100"/>
        <end position="112"/>
    </location>
</feature>
<evidence type="ECO:0000256" key="11">
    <source>
        <dbReference type="ARBA" id="ARBA00023015"/>
    </source>
</evidence>
<proteinExistence type="inferred from homology"/>
<evidence type="ECO:0000256" key="16">
    <source>
        <dbReference type="ARBA" id="ARBA00061380"/>
    </source>
</evidence>
<feature type="region of interest" description="Disordered" evidence="18">
    <location>
        <begin position="81"/>
        <end position="133"/>
    </location>
</feature>
<evidence type="ECO:0000256" key="3">
    <source>
        <dbReference type="ARBA" id="ARBA00022499"/>
    </source>
</evidence>
<keyword evidence="6" id="KW-0808">Transferase</keyword>
<comment type="subcellular location">
    <subcellularLocation>
        <location evidence="1">Nucleus</location>
    </subcellularLocation>
</comment>
<keyword evidence="7 17" id="KW-0547">Nucleotide-binding</keyword>
<feature type="region of interest" description="Disordered" evidence="18">
    <location>
        <begin position="727"/>
        <end position="889"/>
    </location>
</feature>
<keyword evidence="12" id="KW-0804">Transcription</keyword>
<dbReference type="GO" id="GO:0005654">
    <property type="term" value="C:nucleoplasm"/>
    <property type="evidence" value="ECO:0007669"/>
    <property type="project" value="UniProtKB-ARBA"/>
</dbReference>
<keyword evidence="5" id="KW-0597">Phosphoprotein</keyword>
<sequence length="1227" mass="137074">MRDMFIQSQQLGTSSSSGAVQPKKRKAEHYISDPFVQQQTAYSVNSSSQTELNHASPNSQQPFVRASTIKLLDTYQRCGQKRKAWSREGNGDSGEALANADSSNEATTTAHSKVTAAPGANPQPQGGSGSGADGDYQLVQHEVLYSMTNQYEVLEFLGRGTFGQVVKCWKKGTNEIVAIKILKNHPSYARQGQIEVSILSRLSQENADEFNFVRAYECFQHKNHTCLVFEMLEQNLYDFLKQNKFSPLPLKYIRPILQQVLTALLKLKQLGLIHADLKPENIMLVDPVRQPYRVKVIDFGSASHVSKAVCNTYLQSRYYRAPEIILGLPFCEAIDMWSLGCVVAELFLGWPLYPGSSEYDQIRYISQTQGLPTEHMLNNASKTTKFFYRDMDSTYPFWRLKTPEEHEAETGIKSKEARKYIFNCLDDIGQVNVPTDLEGGQLLAEKVDRKEFIDLLKRMLTMDQERRTTPGEALNHPFVRLAHLVDYAHCNNVKASVQMMEVCRRNDYNNTTTATHHQPAQQAPSLVANFVPSSNGNVTFTINNQLTNQVQRLVRERTGYDNLYQIYNGRSVGRQYTTSSRADPFQHQLVSSILCPAGYQGMGGSPAKHVTVVQQPPLQIQPPILSQPGQQQYVPVSVVEPSGRQMLLTNAVQTSWPANRQMAIVPSWQQIPPQHAAIQQPLLSDAADWGRPLIVDSSAILQEQRPVFPVDMATEVYNPAIVEHSGSWTSSKRSSKNHHMQLPNSHHGHHHLMVPTHRSQHDKKEQTQLSPVKKRVKESTPPSEHMNGYNSSNGTRRNHSPSNNGHWQHTSVSQGKHVQTFNDHHTTNSNRQHTITINDTPSPTVSVITISDSEDEATSTTASASKTTNTTNRHTTQEVPPSTSHRKNVISCVSVGDSDNEENKSPSSKIQPQTYHQVIKNEPAPSMTNYATQSQKKRLLAKAQSECMLNVPTKQEPGIEYHQHHRSNEYLIPQQSHMHSTSHCTSACKEPIQTYHYINAGPVNHINNQEQHVVYTSNDKRVSWAPPAAHAPSSSHGSHRRHSAVPVVNLRDYNIPTQSHKEYIQPPAAHTTRDSLAVAREHHLLAPGKSWAHPQAIHQGYRHGSSHLSPQPLAGAPRLSPQHPLAAAGQPLYHQTELYRRPAVYVTTTQPAYLPATHQVAPAGRALPPPPAHHSSARPVLASHTTHPLPAHLQFPSHPQVAAASYSFAPLSPAKTHQYQASLWFAE</sequence>
<feature type="compositionally biased region" description="Polar residues" evidence="18">
    <location>
        <begin position="35"/>
        <end position="62"/>
    </location>
</feature>
<evidence type="ECO:0000256" key="17">
    <source>
        <dbReference type="PROSITE-ProRule" id="PRU10141"/>
    </source>
</evidence>
<feature type="compositionally biased region" description="Low complexity" evidence="18">
    <location>
        <begin position="858"/>
        <end position="874"/>
    </location>
</feature>
<reference evidence="20" key="1">
    <citation type="submission" date="2019-08" db="EMBL/GenBank/DDBJ databases">
        <title>The genome of the North American firefly Photinus pyralis.</title>
        <authorList>
            <consortium name="Photinus pyralis genome working group"/>
            <person name="Fallon T.R."/>
            <person name="Sander Lower S.E."/>
            <person name="Weng J.-K."/>
        </authorList>
    </citation>
    <scope>NUCLEOTIDE SEQUENCE</scope>
    <source>
        <strain evidence="20">TRF0915ILg1</strain>
        <tissue evidence="20">Whole body</tissue>
    </source>
</reference>
<name>A0A8K0G8V5_IGNLU</name>
<evidence type="ECO:0000256" key="5">
    <source>
        <dbReference type="ARBA" id="ARBA00022553"/>
    </source>
</evidence>
<dbReference type="CDD" id="cd14211">
    <property type="entry name" value="STKc_HIPK"/>
    <property type="match status" value="1"/>
</dbReference>
<evidence type="ECO:0000256" key="4">
    <source>
        <dbReference type="ARBA" id="ARBA00022527"/>
    </source>
</evidence>
<evidence type="ECO:0000313" key="20">
    <source>
        <dbReference type="EMBL" id="KAF2892962.1"/>
    </source>
</evidence>
<organism evidence="20 21">
    <name type="scientific">Ignelater luminosus</name>
    <name type="common">Cucubano</name>
    <name type="synonym">Pyrophorus luminosus</name>
    <dbReference type="NCBI Taxonomy" id="2038154"/>
    <lineage>
        <taxon>Eukaryota</taxon>
        <taxon>Metazoa</taxon>
        <taxon>Ecdysozoa</taxon>
        <taxon>Arthropoda</taxon>
        <taxon>Hexapoda</taxon>
        <taxon>Insecta</taxon>
        <taxon>Pterygota</taxon>
        <taxon>Neoptera</taxon>
        <taxon>Endopterygota</taxon>
        <taxon>Coleoptera</taxon>
        <taxon>Polyphaga</taxon>
        <taxon>Elateriformia</taxon>
        <taxon>Elateroidea</taxon>
        <taxon>Elateridae</taxon>
        <taxon>Agrypninae</taxon>
        <taxon>Pyrophorini</taxon>
        <taxon>Ignelater</taxon>
    </lineage>
</organism>
<evidence type="ECO:0000256" key="18">
    <source>
        <dbReference type="SAM" id="MobiDB-lite"/>
    </source>
</evidence>
<comment type="catalytic activity">
    <reaction evidence="15">
        <text>L-seryl-[protein] + ATP = O-phospho-L-seryl-[protein] + ADP + H(+)</text>
        <dbReference type="Rhea" id="RHEA:17989"/>
        <dbReference type="Rhea" id="RHEA-COMP:9863"/>
        <dbReference type="Rhea" id="RHEA-COMP:11604"/>
        <dbReference type="ChEBI" id="CHEBI:15378"/>
        <dbReference type="ChEBI" id="CHEBI:29999"/>
        <dbReference type="ChEBI" id="CHEBI:30616"/>
        <dbReference type="ChEBI" id="CHEBI:83421"/>
        <dbReference type="ChEBI" id="CHEBI:456216"/>
        <dbReference type="EC" id="2.7.11.1"/>
    </reaction>
</comment>
<keyword evidence="11" id="KW-0805">Transcription regulation</keyword>
<dbReference type="EC" id="2.7.11.1" evidence="2"/>
<keyword evidence="4" id="KW-0723">Serine/threonine-protein kinase</keyword>
<dbReference type="AlphaFoldDB" id="A0A8K0G8V5"/>
<dbReference type="InterPro" id="IPR008271">
    <property type="entry name" value="Ser/Thr_kinase_AS"/>
</dbReference>
<dbReference type="InterPro" id="IPR017441">
    <property type="entry name" value="Protein_kinase_ATP_BS"/>
</dbReference>
<dbReference type="EMBL" id="VTPC01008325">
    <property type="protein sequence ID" value="KAF2892962.1"/>
    <property type="molecule type" value="Genomic_DNA"/>
</dbReference>
<keyword evidence="3" id="KW-1017">Isopeptide bond</keyword>
<dbReference type="Pfam" id="PF00069">
    <property type="entry name" value="Pkinase"/>
    <property type="match status" value="1"/>
</dbReference>
<dbReference type="Gene3D" id="1.10.510.10">
    <property type="entry name" value="Transferase(Phosphotransferase) domain 1"/>
    <property type="match status" value="1"/>
</dbReference>
<evidence type="ECO:0000256" key="15">
    <source>
        <dbReference type="ARBA" id="ARBA00048679"/>
    </source>
</evidence>
<feature type="compositionally biased region" description="Polar residues" evidence="18">
    <location>
        <begin position="788"/>
        <end position="850"/>
    </location>
</feature>
<dbReference type="Gene3D" id="3.30.200.20">
    <property type="entry name" value="Phosphorylase Kinase, domain 1"/>
    <property type="match status" value="1"/>
</dbReference>
<dbReference type="PROSITE" id="PS00108">
    <property type="entry name" value="PROTEIN_KINASE_ST"/>
    <property type="match status" value="1"/>
</dbReference>
<evidence type="ECO:0000256" key="7">
    <source>
        <dbReference type="ARBA" id="ARBA00022741"/>
    </source>
</evidence>
<comment type="caution">
    <text evidence="20">The sequence shown here is derived from an EMBL/GenBank/DDBJ whole genome shotgun (WGS) entry which is preliminary data.</text>
</comment>
<dbReference type="GO" id="GO:0005737">
    <property type="term" value="C:cytoplasm"/>
    <property type="evidence" value="ECO:0007669"/>
    <property type="project" value="UniProtKB-ARBA"/>
</dbReference>
<dbReference type="GO" id="GO:0005524">
    <property type="term" value="F:ATP binding"/>
    <property type="evidence" value="ECO:0007669"/>
    <property type="project" value="UniProtKB-UniRule"/>
</dbReference>
<dbReference type="PANTHER" id="PTHR24058">
    <property type="entry name" value="DUAL SPECIFICITY PROTEIN KINASE"/>
    <property type="match status" value="1"/>
</dbReference>
<accession>A0A8K0G8V5</accession>
<dbReference type="GO" id="GO:0004674">
    <property type="term" value="F:protein serine/threonine kinase activity"/>
    <property type="evidence" value="ECO:0007669"/>
    <property type="project" value="UniProtKB-KW"/>
</dbReference>
<dbReference type="InterPro" id="IPR011009">
    <property type="entry name" value="Kinase-like_dom_sf"/>
</dbReference>
<dbReference type="Proteomes" id="UP000801492">
    <property type="component" value="Unassembled WGS sequence"/>
</dbReference>
<evidence type="ECO:0000256" key="14">
    <source>
        <dbReference type="ARBA" id="ARBA00047899"/>
    </source>
</evidence>
<dbReference type="SUPFAM" id="SSF56112">
    <property type="entry name" value="Protein kinase-like (PK-like)"/>
    <property type="match status" value="1"/>
</dbReference>
<keyword evidence="21" id="KW-1185">Reference proteome</keyword>
<evidence type="ECO:0000256" key="9">
    <source>
        <dbReference type="ARBA" id="ARBA00022840"/>
    </source>
</evidence>